<dbReference type="RefSeq" id="WP_184999616.1">
    <property type="nucleotide sequence ID" value="NZ_BAAAGT010000003.1"/>
</dbReference>
<evidence type="ECO:0000313" key="3">
    <source>
        <dbReference type="Proteomes" id="UP000553957"/>
    </source>
</evidence>
<comment type="caution">
    <text evidence="2">The sequence shown here is derived from an EMBL/GenBank/DDBJ whole genome shotgun (WGS) entry which is preliminary data.</text>
</comment>
<dbReference type="EMBL" id="JACHKF010000001">
    <property type="protein sequence ID" value="MBB6567639.1"/>
    <property type="molecule type" value="Genomic_DNA"/>
</dbReference>
<dbReference type="InterPro" id="IPR006311">
    <property type="entry name" value="TAT_signal"/>
</dbReference>
<organism evidence="2 3">
    <name type="scientific">Kribbella sandramycini</name>
    <dbReference type="NCBI Taxonomy" id="60450"/>
    <lineage>
        <taxon>Bacteria</taxon>
        <taxon>Bacillati</taxon>
        <taxon>Actinomycetota</taxon>
        <taxon>Actinomycetes</taxon>
        <taxon>Propionibacteriales</taxon>
        <taxon>Kribbellaceae</taxon>
        <taxon>Kribbella</taxon>
    </lineage>
</organism>
<dbReference type="SUPFAM" id="SSF48208">
    <property type="entry name" value="Six-hairpin glycosidases"/>
    <property type="match status" value="1"/>
</dbReference>
<gene>
    <name evidence="2" type="ORF">HNR71_003276</name>
</gene>
<dbReference type="InterPro" id="IPR008928">
    <property type="entry name" value="6-hairpin_glycosidase_sf"/>
</dbReference>
<feature type="chain" id="PRO_5032270565" description="Alpha-L-rhamnosidase six-hairpin glycosidase domain-containing protein" evidence="1">
    <location>
        <begin position="31"/>
        <end position="840"/>
    </location>
</feature>
<name>A0A841S8Q5_9ACTN</name>
<feature type="signal peptide" evidence="1">
    <location>
        <begin position="1"/>
        <end position="30"/>
    </location>
</feature>
<proteinExistence type="predicted"/>
<evidence type="ECO:0000313" key="2">
    <source>
        <dbReference type="EMBL" id="MBB6567639.1"/>
    </source>
</evidence>
<evidence type="ECO:0000256" key="1">
    <source>
        <dbReference type="SAM" id="SignalP"/>
    </source>
</evidence>
<sequence>MATNWSRRTFLATGSGALAAAAVPSAPAAAAPAAADAVAPAVAGLAGVEPDVELAKLWWPNPRNVWTPIGWKDHLFRFNVTYNGSVVGAPQPLARMIKHFEGDPDDTRGYRRDRLQLDFTPWGGPAFTKEAGKPRPMRPLYNGHFYVYREDDGLYGRGMQRWADSPTPVLQTDWTLSEAGLVLRQSVFAHVLNTADVVTGQEQLFAWIRLSVIAADSRLVNANHDYGFAIRVARAYYTQELPYNFQDGIVLTGFPELAPFVDGRDRRPITVGGKTGFAMWGQRGPQLAVLAASGTPVPVFSQPDTTKAIFDIEARLKPEVGSHIDILQCMQAVNDDGAFKPELALGFDGALAKSNEYWSRKASTAATIRTPEKYVNDFVTRNVQFSEVVACKVPGTNYSTFLTGSMGYDVLWTTPTSMTSHMFLSLLGHHDTVAKHLELYKATQGSVKPPGPPYYVKHEGYFATPSTVTAVDWLPDHGAVMTAVATHALMTGDQAFINAWLPNLLRACDWIKDVCALTNHDGIKGLPPAADASDESIPVQSIWATAWIYKGLATTIRLLKRLNHARVPELTAFAAGYQAKASQALDTAGASAPKWRHPDGNDYPIYSHNFHGPAGAFGEAMRLDAGAMVMVWAGLLPATDPRMVKYCDYFRVGPNVKLWNGGSRKHPLDAPILEHEISSFEPIYSWNLFHSWQLGDRARFLEGMYSLAVGGVSPQTYIPFEHRGGMSASLGTHATIFSLMRLAVVDDQLHDADLNLLRLCPMAWLSTDEDTVFDKMPTVYGPISLKFRRTGASQLTLTWTATWRSKPARLLVHAPPGFTTLVINGTTHSVPAAGYVVIAT</sequence>
<dbReference type="InterPro" id="IPR012341">
    <property type="entry name" value="6hp_glycosidase-like_sf"/>
</dbReference>
<dbReference type="Proteomes" id="UP000553957">
    <property type="component" value="Unassembled WGS sequence"/>
</dbReference>
<dbReference type="AlphaFoldDB" id="A0A841S8Q5"/>
<protein>
    <recommendedName>
        <fullName evidence="4">Alpha-L-rhamnosidase six-hairpin glycosidase domain-containing protein</fullName>
    </recommendedName>
</protein>
<reference evidence="2 3" key="1">
    <citation type="submission" date="2020-08" db="EMBL/GenBank/DDBJ databases">
        <title>Sequencing the genomes of 1000 actinobacteria strains.</title>
        <authorList>
            <person name="Klenk H.-P."/>
        </authorList>
    </citation>
    <scope>NUCLEOTIDE SEQUENCE [LARGE SCALE GENOMIC DNA]</scope>
    <source>
        <strain evidence="2 3">DSM 15626</strain>
    </source>
</reference>
<dbReference type="GO" id="GO:0005975">
    <property type="term" value="P:carbohydrate metabolic process"/>
    <property type="evidence" value="ECO:0007669"/>
    <property type="project" value="InterPro"/>
</dbReference>
<accession>A0A841S8Q5</accession>
<keyword evidence="1" id="KW-0732">Signal</keyword>
<dbReference type="Gene3D" id="1.50.10.10">
    <property type="match status" value="1"/>
</dbReference>
<evidence type="ECO:0008006" key="4">
    <source>
        <dbReference type="Google" id="ProtNLM"/>
    </source>
</evidence>
<dbReference type="PROSITE" id="PS51318">
    <property type="entry name" value="TAT"/>
    <property type="match status" value="1"/>
</dbReference>